<protein>
    <submittedName>
        <fullName evidence="3">MOSC domain-containing protein</fullName>
    </submittedName>
</protein>
<dbReference type="GO" id="GO:0030170">
    <property type="term" value="F:pyridoxal phosphate binding"/>
    <property type="evidence" value="ECO:0007669"/>
    <property type="project" value="InterPro"/>
</dbReference>
<dbReference type="RefSeq" id="WP_136225873.1">
    <property type="nucleotide sequence ID" value="NZ_CP165727.1"/>
</dbReference>
<dbReference type="InterPro" id="IPR052353">
    <property type="entry name" value="Benzoxazolinone_Detox_Enz"/>
</dbReference>
<evidence type="ECO:0000313" key="3">
    <source>
        <dbReference type="EMBL" id="XDV68904.1"/>
    </source>
</evidence>
<dbReference type="InterPro" id="IPR005302">
    <property type="entry name" value="MoCF_Sase_C"/>
</dbReference>
<reference evidence="3" key="1">
    <citation type="submission" date="2024-08" db="EMBL/GenBank/DDBJ databases">
        <authorList>
            <person name="Yu S.T."/>
        </authorList>
    </citation>
    <scope>NUCLEOTIDE SEQUENCE</scope>
    <source>
        <strain evidence="3">R33</strain>
    </source>
</reference>
<organism evidence="3">
    <name type="scientific">Streptomyces sp. R33</name>
    <dbReference type="NCBI Taxonomy" id="3238629"/>
    <lineage>
        <taxon>Bacteria</taxon>
        <taxon>Bacillati</taxon>
        <taxon>Actinomycetota</taxon>
        <taxon>Actinomycetes</taxon>
        <taxon>Kitasatosporales</taxon>
        <taxon>Streptomycetaceae</taxon>
        <taxon>Streptomyces</taxon>
    </lineage>
</organism>
<dbReference type="GO" id="GO:0030151">
    <property type="term" value="F:molybdenum ion binding"/>
    <property type="evidence" value="ECO:0007669"/>
    <property type="project" value="InterPro"/>
</dbReference>
<feature type="region of interest" description="Disordered" evidence="1">
    <location>
        <begin position="220"/>
        <end position="241"/>
    </location>
</feature>
<feature type="domain" description="MOSC" evidence="2">
    <location>
        <begin position="29"/>
        <end position="172"/>
    </location>
</feature>
<dbReference type="PROSITE" id="PS51340">
    <property type="entry name" value="MOSC"/>
    <property type="match status" value="1"/>
</dbReference>
<dbReference type="InterPro" id="IPR011037">
    <property type="entry name" value="Pyrv_Knase-like_insert_dom_sf"/>
</dbReference>
<proteinExistence type="predicted"/>
<dbReference type="Pfam" id="PF03473">
    <property type="entry name" value="MOSC"/>
    <property type="match status" value="1"/>
</dbReference>
<dbReference type="AlphaFoldDB" id="A0AB39YHH3"/>
<accession>A0AB39YHH3</accession>
<sequence length="241" mass="25774">MHVLSVNLGRATAVDHTDAPGGFTGIGKRPAPGPVRVSAPGPKGIGGSGLEGDAVCDLRHHGGDHQAVYAYAREDLDWWEGELDRELPAGLFGENLTTSGVDVTGALLGERWRIGSELVLEVASARIPCRTFQGALGEKAWVRRYTQAARPGAYLRVVQEGPVSPGDGIEVVHRPDHDVTVELWFRAFTTDRSLLPRTLAAGGAMEPQAHETVRAYMEKYGDQHGKQPGERPASGPGAGRM</sequence>
<dbReference type="PANTHER" id="PTHR30212:SF2">
    <property type="entry name" value="PROTEIN YIIM"/>
    <property type="match status" value="1"/>
</dbReference>
<dbReference type="PANTHER" id="PTHR30212">
    <property type="entry name" value="PROTEIN YIIM"/>
    <property type="match status" value="1"/>
</dbReference>
<evidence type="ECO:0000259" key="2">
    <source>
        <dbReference type="PROSITE" id="PS51340"/>
    </source>
</evidence>
<gene>
    <name evidence="3" type="ORF">AB5J51_17065</name>
</gene>
<evidence type="ECO:0000256" key="1">
    <source>
        <dbReference type="SAM" id="MobiDB-lite"/>
    </source>
</evidence>
<dbReference type="Gene3D" id="2.40.33.20">
    <property type="entry name" value="PK beta-barrel domain-like"/>
    <property type="match status" value="1"/>
</dbReference>
<dbReference type="EMBL" id="CP165727">
    <property type="protein sequence ID" value="XDV68904.1"/>
    <property type="molecule type" value="Genomic_DNA"/>
</dbReference>
<feature type="compositionally biased region" description="Basic and acidic residues" evidence="1">
    <location>
        <begin position="220"/>
        <end position="229"/>
    </location>
</feature>
<dbReference type="GO" id="GO:0003824">
    <property type="term" value="F:catalytic activity"/>
    <property type="evidence" value="ECO:0007669"/>
    <property type="project" value="InterPro"/>
</dbReference>
<dbReference type="SUPFAM" id="SSF50800">
    <property type="entry name" value="PK beta-barrel domain-like"/>
    <property type="match status" value="1"/>
</dbReference>
<name>A0AB39YHH3_9ACTN</name>